<organism evidence="2 3">
    <name type="scientific">Thalictrum thalictroides</name>
    <name type="common">Rue-anemone</name>
    <name type="synonym">Anemone thalictroides</name>
    <dbReference type="NCBI Taxonomy" id="46969"/>
    <lineage>
        <taxon>Eukaryota</taxon>
        <taxon>Viridiplantae</taxon>
        <taxon>Streptophyta</taxon>
        <taxon>Embryophyta</taxon>
        <taxon>Tracheophyta</taxon>
        <taxon>Spermatophyta</taxon>
        <taxon>Magnoliopsida</taxon>
        <taxon>Ranunculales</taxon>
        <taxon>Ranunculaceae</taxon>
        <taxon>Thalictroideae</taxon>
        <taxon>Thalictrum</taxon>
    </lineage>
</organism>
<evidence type="ECO:0000313" key="2">
    <source>
        <dbReference type="EMBL" id="KAF5186454.1"/>
    </source>
</evidence>
<proteinExistence type="predicted"/>
<dbReference type="AlphaFoldDB" id="A0A7J6VMY8"/>
<sequence length="95" mass="10907">MLTSNPFTHQQSCRTRAGTSRGDQFYASFPAGTELLTDTAKAALGNCFEIEEWGLTEYSIMDKHFKRQGKPPFEYHYKYMAHLLSHGQLDRSDIE</sequence>
<name>A0A7J6VMY8_THATH</name>
<dbReference type="EMBL" id="JABWDY010029277">
    <property type="protein sequence ID" value="KAF5186454.1"/>
    <property type="molecule type" value="Genomic_DNA"/>
</dbReference>
<keyword evidence="2" id="KW-0472">Membrane</keyword>
<gene>
    <name evidence="2" type="ORF">FRX31_023959</name>
</gene>
<keyword evidence="3" id="KW-1185">Reference proteome</keyword>
<dbReference type="OrthoDB" id="2012779at2759"/>
<evidence type="ECO:0000256" key="1">
    <source>
        <dbReference type="SAM" id="MobiDB-lite"/>
    </source>
</evidence>
<accession>A0A7J6VMY8</accession>
<feature type="region of interest" description="Disordered" evidence="1">
    <location>
        <begin position="1"/>
        <end position="23"/>
    </location>
</feature>
<keyword evidence="2" id="KW-0812">Transmembrane</keyword>
<dbReference type="PANTHER" id="PTHR36712:SF1">
    <property type="entry name" value="TRANSMEMBRANE PROTEIN"/>
    <property type="match status" value="1"/>
</dbReference>
<protein>
    <submittedName>
        <fullName evidence="2">Transmembrane protein</fullName>
    </submittedName>
</protein>
<feature type="compositionally biased region" description="Polar residues" evidence="1">
    <location>
        <begin position="1"/>
        <end position="22"/>
    </location>
</feature>
<evidence type="ECO:0000313" key="3">
    <source>
        <dbReference type="Proteomes" id="UP000554482"/>
    </source>
</evidence>
<comment type="caution">
    <text evidence="2">The sequence shown here is derived from an EMBL/GenBank/DDBJ whole genome shotgun (WGS) entry which is preliminary data.</text>
</comment>
<dbReference type="PANTHER" id="PTHR36712">
    <property type="entry name" value="TRANSMEMBRANE PROTEIN"/>
    <property type="match status" value="1"/>
</dbReference>
<dbReference type="Proteomes" id="UP000554482">
    <property type="component" value="Unassembled WGS sequence"/>
</dbReference>
<reference evidence="2 3" key="1">
    <citation type="submission" date="2020-06" db="EMBL/GenBank/DDBJ databases">
        <title>Transcriptomic and genomic resources for Thalictrum thalictroides and T. hernandezii: Facilitating candidate gene discovery in an emerging model plant lineage.</title>
        <authorList>
            <person name="Arias T."/>
            <person name="Riano-Pachon D.M."/>
            <person name="Di Stilio V.S."/>
        </authorList>
    </citation>
    <scope>NUCLEOTIDE SEQUENCE [LARGE SCALE GENOMIC DNA]</scope>
    <source>
        <strain evidence="3">cv. WT478/WT964</strain>
        <tissue evidence="2">Leaves</tissue>
    </source>
</reference>